<dbReference type="PROSITE" id="PS00518">
    <property type="entry name" value="ZF_RING_1"/>
    <property type="match status" value="1"/>
</dbReference>
<evidence type="ECO:0000256" key="4">
    <source>
        <dbReference type="PROSITE-ProRule" id="PRU00175"/>
    </source>
</evidence>
<dbReference type="InterPro" id="IPR017907">
    <property type="entry name" value="Znf_RING_CS"/>
</dbReference>
<evidence type="ECO:0000313" key="7">
    <source>
        <dbReference type="Proteomes" id="UP000250043"/>
    </source>
</evidence>
<dbReference type="GO" id="GO:0061630">
    <property type="term" value="F:ubiquitin protein ligase activity"/>
    <property type="evidence" value="ECO:0007669"/>
    <property type="project" value="TreeGrafter"/>
</dbReference>
<dbReference type="InterPro" id="IPR047153">
    <property type="entry name" value="TRIM45/56/19-like"/>
</dbReference>
<dbReference type="GO" id="GO:0008270">
    <property type="term" value="F:zinc ion binding"/>
    <property type="evidence" value="ECO:0007669"/>
    <property type="project" value="UniProtKB-KW"/>
</dbReference>
<evidence type="ECO:0000256" key="2">
    <source>
        <dbReference type="ARBA" id="ARBA00022771"/>
    </source>
</evidence>
<dbReference type="Gene3D" id="3.30.40.10">
    <property type="entry name" value="Zinc/RING finger domain, C3HC4 (zinc finger)"/>
    <property type="match status" value="1"/>
</dbReference>
<evidence type="ECO:0000259" key="5">
    <source>
        <dbReference type="PROSITE" id="PS50089"/>
    </source>
</evidence>
<organism evidence="6 7">
    <name type="scientific">Obba rivulosa</name>
    <dbReference type="NCBI Taxonomy" id="1052685"/>
    <lineage>
        <taxon>Eukaryota</taxon>
        <taxon>Fungi</taxon>
        <taxon>Dikarya</taxon>
        <taxon>Basidiomycota</taxon>
        <taxon>Agaricomycotina</taxon>
        <taxon>Agaricomycetes</taxon>
        <taxon>Polyporales</taxon>
        <taxon>Gelatoporiaceae</taxon>
        <taxon>Obba</taxon>
    </lineage>
</organism>
<dbReference type="InterPro" id="IPR001841">
    <property type="entry name" value="Znf_RING"/>
</dbReference>
<evidence type="ECO:0000256" key="1">
    <source>
        <dbReference type="ARBA" id="ARBA00022723"/>
    </source>
</evidence>
<dbReference type="PROSITE" id="PS50089">
    <property type="entry name" value="ZF_RING_2"/>
    <property type="match status" value="1"/>
</dbReference>
<keyword evidence="1" id="KW-0479">Metal-binding</keyword>
<keyword evidence="7" id="KW-1185">Reference proteome</keyword>
<keyword evidence="2 4" id="KW-0863">Zinc-finger</keyword>
<dbReference type="OrthoDB" id="6270329at2759"/>
<dbReference type="EMBL" id="KV722665">
    <property type="protein sequence ID" value="OCH84503.1"/>
    <property type="molecule type" value="Genomic_DNA"/>
</dbReference>
<dbReference type="SUPFAM" id="SSF57850">
    <property type="entry name" value="RING/U-box"/>
    <property type="match status" value="1"/>
</dbReference>
<dbReference type="AlphaFoldDB" id="A0A8E2AHY9"/>
<keyword evidence="3" id="KW-0862">Zinc</keyword>
<feature type="domain" description="RING-type" evidence="5">
    <location>
        <begin position="4"/>
        <end position="48"/>
    </location>
</feature>
<dbReference type="InterPro" id="IPR013083">
    <property type="entry name" value="Znf_RING/FYVE/PHD"/>
</dbReference>
<dbReference type="Pfam" id="PF15227">
    <property type="entry name" value="zf-C3HC4_4"/>
    <property type="match status" value="1"/>
</dbReference>
<dbReference type="SMART" id="SM00184">
    <property type="entry name" value="RING"/>
    <property type="match status" value="1"/>
</dbReference>
<dbReference type="PANTHER" id="PTHR25462:SF296">
    <property type="entry name" value="MEIOTIC P26, ISOFORM F"/>
    <property type="match status" value="1"/>
</dbReference>
<protein>
    <recommendedName>
        <fullName evidence="5">RING-type domain-containing protein</fullName>
    </recommendedName>
</protein>
<sequence length="208" mass="23144">MPTCVICLDTLKDPAALSCGHVFCYECITRVAAAVTPYSAQHFCPTCKHPYMTTQLDPAFIPTYLRQHVTPSVRKLHLDYTVPTMSTKSPPNDIETLRAENASLRTCCFVWRRRAAVHASATLGLVGLARITRDHALKLKAEKDVLQSRYDALKRKYDESQYAGTLRYNEKLLNFPQALGFLPTFADLTACGGAPNRSPLRGMSESGF</sequence>
<evidence type="ECO:0000256" key="3">
    <source>
        <dbReference type="ARBA" id="ARBA00022833"/>
    </source>
</evidence>
<evidence type="ECO:0000313" key="6">
    <source>
        <dbReference type="EMBL" id="OCH84503.1"/>
    </source>
</evidence>
<reference evidence="6 7" key="1">
    <citation type="submission" date="2016-07" db="EMBL/GenBank/DDBJ databases">
        <title>Draft genome of the white-rot fungus Obba rivulosa 3A-2.</title>
        <authorList>
            <consortium name="DOE Joint Genome Institute"/>
            <person name="Miettinen O."/>
            <person name="Riley R."/>
            <person name="Acob R."/>
            <person name="Barry K."/>
            <person name="Cullen D."/>
            <person name="De Vries R."/>
            <person name="Hainaut M."/>
            <person name="Hatakka A."/>
            <person name="Henrissat B."/>
            <person name="Hilden K."/>
            <person name="Kuo R."/>
            <person name="Labutti K."/>
            <person name="Lipzen A."/>
            <person name="Makela M.R."/>
            <person name="Sandor L."/>
            <person name="Spatafora J.W."/>
            <person name="Grigoriev I.V."/>
            <person name="Hibbett D.S."/>
        </authorList>
    </citation>
    <scope>NUCLEOTIDE SEQUENCE [LARGE SCALE GENOMIC DNA]</scope>
    <source>
        <strain evidence="6 7">3A-2</strain>
    </source>
</reference>
<proteinExistence type="predicted"/>
<dbReference type="PANTHER" id="PTHR25462">
    <property type="entry name" value="BONUS, ISOFORM C-RELATED"/>
    <property type="match status" value="1"/>
</dbReference>
<dbReference type="Proteomes" id="UP000250043">
    <property type="component" value="Unassembled WGS sequence"/>
</dbReference>
<gene>
    <name evidence="6" type="ORF">OBBRIDRAFT_864110</name>
</gene>
<accession>A0A8E2AHY9</accession>
<name>A0A8E2AHY9_9APHY</name>